<keyword evidence="3" id="KW-1185">Reference proteome</keyword>
<dbReference type="Pfam" id="PF10186">
    <property type="entry name" value="ATG14"/>
    <property type="match status" value="1"/>
</dbReference>
<dbReference type="GeneID" id="101743230"/>
<dbReference type="AlphaFoldDB" id="A0A8R2RBQ7"/>
<reference evidence="2" key="2">
    <citation type="submission" date="2022-06" db="UniProtKB">
        <authorList>
            <consortium name="EnsemblMetazoa"/>
        </authorList>
    </citation>
    <scope>IDENTIFICATION</scope>
    <source>
        <strain evidence="2">p50T (Dazao)</strain>
    </source>
</reference>
<dbReference type="GO" id="GO:0000423">
    <property type="term" value="P:mitophagy"/>
    <property type="evidence" value="ECO:0007669"/>
    <property type="project" value="TreeGrafter"/>
</dbReference>
<evidence type="ECO:0000313" key="2">
    <source>
        <dbReference type="EnsemblMetazoa" id="XP_037877747.1"/>
    </source>
</evidence>
<dbReference type="Proteomes" id="UP000005204">
    <property type="component" value="Unassembled WGS sequence"/>
</dbReference>
<dbReference type="GO" id="GO:0005776">
    <property type="term" value="C:autophagosome"/>
    <property type="evidence" value="ECO:0007669"/>
    <property type="project" value="TreeGrafter"/>
</dbReference>
<evidence type="ECO:0000256" key="1">
    <source>
        <dbReference type="ARBA" id="ARBA00023054"/>
    </source>
</evidence>
<dbReference type="KEGG" id="bmor:101743230"/>
<dbReference type="PANTHER" id="PTHR13664:SF0">
    <property type="entry name" value="BECLIN 1-ASSOCIATED AUTOPHAGY-RELATED KEY REGULATOR"/>
    <property type="match status" value="1"/>
</dbReference>
<dbReference type="RefSeq" id="XP_037877747.1">
    <property type="nucleotide sequence ID" value="XM_038021819.2"/>
</dbReference>
<evidence type="ECO:0000313" key="3">
    <source>
        <dbReference type="Proteomes" id="UP000005204"/>
    </source>
</evidence>
<dbReference type="GO" id="GO:0097629">
    <property type="term" value="C:extrinsic component of omegasome membrane"/>
    <property type="evidence" value="ECO:0007669"/>
    <property type="project" value="TreeGrafter"/>
</dbReference>
<dbReference type="GO" id="GO:0016240">
    <property type="term" value="P:autophagosome membrane docking"/>
    <property type="evidence" value="ECO:0007669"/>
    <property type="project" value="TreeGrafter"/>
</dbReference>
<organism evidence="2 3">
    <name type="scientific">Bombyx mori</name>
    <name type="common">Silk moth</name>
    <dbReference type="NCBI Taxonomy" id="7091"/>
    <lineage>
        <taxon>Eukaryota</taxon>
        <taxon>Metazoa</taxon>
        <taxon>Ecdysozoa</taxon>
        <taxon>Arthropoda</taxon>
        <taxon>Hexapoda</taxon>
        <taxon>Insecta</taxon>
        <taxon>Pterygota</taxon>
        <taxon>Neoptera</taxon>
        <taxon>Endopterygota</taxon>
        <taxon>Lepidoptera</taxon>
        <taxon>Glossata</taxon>
        <taxon>Ditrysia</taxon>
        <taxon>Bombycoidea</taxon>
        <taxon>Bombycidae</taxon>
        <taxon>Bombycinae</taxon>
        <taxon>Bombyx</taxon>
    </lineage>
</organism>
<dbReference type="PANTHER" id="PTHR13664">
    <property type="entry name" value="BECLIN 1-ASSOCIATED AUTOPHAGY-RELATED KEY REGULATOR"/>
    <property type="match status" value="1"/>
</dbReference>
<reference evidence="3" key="1">
    <citation type="journal article" date="2008" name="Insect Biochem. Mol. Biol.">
        <title>The genome of a lepidopteran model insect, the silkworm Bombyx mori.</title>
        <authorList>
            <consortium name="International Silkworm Genome Consortium"/>
        </authorList>
    </citation>
    <scope>NUCLEOTIDE SEQUENCE [LARGE SCALE GENOMIC DNA]</scope>
    <source>
        <strain evidence="3">p50T</strain>
    </source>
</reference>
<dbReference type="EnsemblMetazoa" id="XM_038021819.1">
    <property type="protein sequence ID" value="XP_037877747.1"/>
    <property type="gene ID" value="LOC101743230"/>
</dbReference>
<protein>
    <recommendedName>
        <fullName evidence="4">Beclin 1-associated autophagy-related key regulator</fullName>
    </recommendedName>
</protein>
<dbReference type="GO" id="GO:0097632">
    <property type="term" value="C:extrinsic component of phagophore assembly site membrane"/>
    <property type="evidence" value="ECO:0007669"/>
    <property type="project" value="TreeGrafter"/>
</dbReference>
<evidence type="ECO:0008006" key="4">
    <source>
        <dbReference type="Google" id="ProtNLM"/>
    </source>
</evidence>
<dbReference type="InterPro" id="IPR018791">
    <property type="entry name" value="UV_resistance/autophagy_Atg14"/>
</dbReference>
<name>A0A8R2RBQ7_BOMMO</name>
<dbReference type="GO" id="GO:0043495">
    <property type="term" value="F:protein-membrane adaptor activity"/>
    <property type="evidence" value="ECO:0007669"/>
    <property type="project" value="TreeGrafter"/>
</dbReference>
<dbReference type="GO" id="GO:0000045">
    <property type="term" value="P:autophagosome assembly"/>
    <property type="evidence" value="ECO:0007669"/>
    <property type="project" value="TreeGrafter"/>
</dbReference>
<proteinExistence type="predicted"/>
<dbReference type="CTD" id="22863"/>
<dbReference type="GO" id="GO:0035032">
    <property type="term" value="C:phosphatidylinositol 3-kinase complex, class III"/>
    <property type="evidence" value="ECO:0007669"/>
    <property type="project" value="TreeGrafter"/>
</dbReference>
<accession>A0A8R2RBQ7</accession>
<dbReference type="GO" id="GO:0009267">
    <property type="term" value="P:cellular response to starvation"/>
    <property type="evidence" value="ECO:0007669"/>
    <property type="project" value="TreeGrafter"/>
</dbReference>
<sequence>MASSYFTESEAPRDFRVSSTESDGQYTKCHLCYTVKRNFYCTDCIKEGNFVHSSMPYSDRYSEKLSKLLRLKMNRKHILDRCERLLAPKLKKDSLLTEAKQCRDKIDLLKLAINQRRSNVDEKKKELSELKTYNTELRLRLPRYQKRVASLGTHSEKQKLELQHKINLYNEQADSLAALRRSWIRQLTTYIFPVYMSYDTSDSIEDMEFIGEDLQEPVGRAQLHIVAPSISTDGDYSDITLGPLNKEGSTTGVPDAADSTAAALGLAAQLLCMLAWMLHIRLPHSLSLSEYMTSRVESAEACVSARRVCACAGAVCAGAGVRAGAGQGGALHSLHALHALALAAAVDDPLLARLDTEEAFASAGACACAGASAGSERDDAEPEHLHWPDNMAAPAPRAGPTALVTSAAASLASMWRGWTN</sequence>
<keyword evidence="1" id="KW-0175">Coiled coil</keyword>
<dbReference type="GO" id="GO:0035014">
    <property type="term" value="F:phosphatidylinositol 3-kinase regulator activity"/>
    <property type="evidence" value="ECO:0007669"/>
    <property type="project" value="TreeGrafter"/>
</dbReference>